<dbReference type="InterPro" id="IPR018247">
    <property type="entry name" value="EF_Hand_1_Ca_BS"/>
</dbReference>
<dbReference type="AlphaFoldDB" id="X0XFJ8"/>
<dbReference type="Gene3D" id="2.120.10.30">
    <property type="entry name" value="TolB, C-terminal domain"/>
    <property type="match status" value="1"/>
</dbReference>
<proteinExistence type="predicted"/>
<organism evidence="1">
    <name type="scientific">marine sediment metagenome</name>
    <dbReference type="NCBI Taxonomy" id="412755"/>
    <lineage>
        <taxon>unclassified sequences</taxon>
        <taxon>metagenomes</taxon>
        <taxon>ecological metagenomes</taxon>
    </lineage>
</organism>
<dbReference type="SUPFAM" id="SSF82171">
    <property type="entry name" value="DPP6 N-terminal domain-like"/>
    <property type="match status" value="1"/>
</dbReference>
<reference evidence="1" key="1">
    <citation type="journal article" date="2014" name="Front. Microbiol.">
        <title>High frequency of phylogenetically diverse reductive dehalogenase-homologous genes in deep subseafloor sedimentary metagenomes.</title>
        <authorList>
            <person name="Kawai M."/>
            <person name="Futagami T."/>
            <person name="Toyoda A."/>
            <person name="Takaki Y."/>
            <person name="Nishi S."/>
            <person name="Hori S."/>
            <person name="Arai W."/>
            <person name="Tsubouchi T."/>
            <person name="Morono Y."/>
            <person name="Uchiyama I."/>
            <person name="Ito T."/>
            <person name="Fujiyama A."/>
            <person name="Inagaki F."/>
            <person name="Takami H."/>
        </authorList>
    </citation>
    <scope>NUCLEOTIDE SEQUENCE</scope>
    <source>
        <strain evidence="1">Expedition CK06-06</strain>
    </source>
</reference>
<dbReference type="EMBL" id="BARS01041618">
    <property type="protein sequence ID" value="GAG34187.1"/>
    <property type="molecule type" value="Genomic_DNA"/>
</dbReference>
<sequence length="252" mass="28099">LFFHSWRSGGYGRADLWVTTRPTVFHNWGTPVNLGSTVNSSYYDGFPSISADGLSLYFGEWDFPYRPGGYGGSDMRVTTRTTIHDDWGEPVNLGPTVNSSSDDDAPFITADGLTLFFASNRSGPYDFWVTTRPTTEDDWVTPVNLGPVVNSSAMEGCPSISADGSTLYFNSDRPDGVGGYDIWQVRVRPMNAIADFNRDKIVDFKDFSEFSLYLFQDEPWFDIAPAQPFGDGIVDFKDVGVFSENWLSSTRQ</sequence>
<feature type="non-terminal residue" evidence="1">
    <location>
        <position position="252"/>
    </location>
</feature>
<dbReference type="Pfam" id="PF07676">
    <property type="entry name" value="PD40"/>
    <property type="match status" value="3"/>
</dbReference>
<dbReference type="InterPro" id="IPR011659">
    <property type="entry name" value="WD40"/>
</dbReference>
<accession>X0XFJ8</accession>
<feature type="non-terminal residue" evidence="1">
    <location>
        <position position="1"/>
    </location>
</feature>
<comment type="caution">
    <text evidence="1">The sequence shown here is derived from an EMBL/GenBank/DDBJ whole genome shotgun (WGS) entry which is preliminary data.</text>
</comment>
<protein>
    <submittedName>
        <fullName evidence="1">Uncharacterized protein</fullName>
    </submittedName>
</protein>
<gene>
    <name evidence="1" type="ORF">S01H1_63266</name>
</gene>
<evidence type="ECO:0000313" key="1">
    <source>
        <dbReference type="EMBL" id="GAG34187.1"/>
    </source>
</evidence>
<dbReference type="InterPro" id="IPR011042">
    <property type="entry name" value="6-blade_b-propeller_TolB-like"/>
</dbReference>
<dbReference type="PROSITE" id="PS00018">
    <property type="entry name" value="EF_HAND_1"/>
    <property type="match status" value="1"/>
</dbReference>
<name>X0XFJ8_9ZZZZ</name>